<proteinExistence type="predicted"/>
<dbReference type="Proteomes" id="UP000791440">
    <property type="component" value="Unassembled WGS sequence"/>
</dbReference>
<evidence type="ECO:0000313" key="2">
    <source>
        <dbReference type="EMBL" id="KAG6456623.1"/>
    </source>
</evidence>
<sequence>MGIRGTALNWFQSYLTNSEQLVKIDSWKSTATPMIYGVPQGSILGPLLFIIYINDIHNLQLESAEILCYADDTAIVFHGHNWEDARQAAERGLQLVYNWLQNNLLTMNTEKTKYVCFHRTAKSQPPPLPDLRVHKCNSALFSTCQCGRIRRTKEIKYLGLILDERLNFDSHIQPLACRIRKVIGIMKILRNSASVHILKLVYISICQSLLSYCIGVWGGAGKSVMLPLERAQRAVLNVMLRKDFKFSTDILYHEAGVLRVRQLYIYKACVSTHKSIMISDELRVSSSKRVFNLALPTVRSNFAKKFQFYAHRSIYNKVAKLCPIKNCSMYACSKRLTSWLQCIDYDDTESIVNFSIVKTV</sequence>
<evidence type="ECO:0000259" key="1">
    <source>
        <dbReference type="PROSITE" id="PS50878"/>
    </source>
</evidence>
<dbReference type="PANTHER" id="PTHR33332">
    <property type="entry name" value="REVERSE TRANSCRIPTASE DOMAIN-CONTAINING PROTEIN"/>
    <property type="match status" value="1"/>
</dbReference>
<dbReference type="InterPro" id="IPR000477">
    <property type="entry name" value="RT_dom"/>
</dbReference>
<feature type="domain" description="Reverse transcriptase" evidence="1">
    <location>
        <begin position="1"/>
        <end position="162"/>
    </location>
</feature>
<accession>A0A921ZFE2</accession>
<evidence type="ECO:0000313" key="3">
    <source>
        <dbReference type="Proteomes" id="UP000791440"/>
    </source>
</evidence>
<dbReference type="AlphaFoldDB" id="A0A921ZFE2"/>
<dbReference type="Pfam" id="PF00078">
    <property type="entry name" value="RVT_1"/>
    <property type="match status" value="1"/>
</dbReference>
<organism evidence="2 3">
    <name type="scientific">Manduca sexta</name>
    <name type="common">Tobacco hawkmoth</name>
    <name type="synonym">Tobacco hornworm</name>
    <dbReference type="NCBI Taxonomy" id="7130"/>
    <lineage>
        <taxon>Eukaryota</taxon>
        <taxon>Metazoa</taxon>
        <taxon>Ecdysozoa</taxon>
        <taxon>Arthropoda</taxon>
        <taxon>Hexapoda</taxon>
        <taxon>Insecta</taxon>
        <taxon>Pterygota</taxon>
        <taxon>Neoptera</taxon>
        <taxon>Endopterygota</taxon>
        <taxon>Lepidoptera</taxon>
        <taxon>Glossata</taxon>
        <taxon>Ditrysia</taxon>
        <taxon>Bombycoidea</taxon>
        <taxon>Sphingidae</taxon>
        <taxon>Sphinginae</taxon>
        <taxon>Sphingini</taxon>
        <taxon>Manduca</taxon>
    </lineage>
</organism>
<dbReference type="EMBL" id="JH668518">
    <property type="protein sequence ID" value="KAG6456623.1"/>
    <property type="molecule type" value="Genomic_DNA"/>
</dbReference>
<reference evidence="2" key="1">
    <citation type="journal article" date="2016" name="Insect Biochem. Mol. Biol.">
        <title>Multifaceted biological insights from a draft genome sequence of the tobacco hornworm moth, Manduca sexta.</title>
        <authorList>
            <person name="Kanost M.R."/>
            <person name="Arrese E.L."/>
            <person name="Cao X."/>
            <person name="Chen Y.R."/>
            <person name="Chellapilla S."/>
            <person name="Goldsmith M.R."/>
            <person name="Grosse-Wilde E."/>
            <person name="Heckel D.G."/>
            <person name="Herndon N."/>
            <person name="Jiang H."/>
            <person name="Papanicolaou A."/>
            <person name="Qu J."/>
            <person name="Soulages J.L."/>
            <person name="Vogel H."/>
            <person name="Walters J."/>
            <person name="Waterhouse R.M."/>
            <person name="Ahn S.J."/>
            <person name="Almeida F.C."/>
            <person name="An C."/>
            <person name="Aqrawi P."/>
            <person name="Bretschneider A."/>
            <person name="Bryant W.B."/>
            <person name="Bucks S."/>
            <person name="Chao H."/>
            <person name="Chevignon G."/>
            <person name="Christen J.M."/>
            <person name="Clarke D.F."/>
            <person name="Dittmer N.T."/>
            <person name="Ferguson L.C.F."/>
            <person name="Garavelou S."/>
            <person name="Gordon K.H.J."/>
            <person name="Gunaratna R.T."/>
            <person name="Han Y."/>
            <person name="Hauser F."/>
            <person name="He Y."/>
            <person name="Heidel-Fischer H."/>
            <person name="Hirsh A."/>
            <person name="Hu Y."/>
            <person name="Jiang H."/>
            <person name="Kalra D."/>
            <person name="Klinner C."/>
            <person name="Konig C."/>
            <person name="Kovar C."/>
            <person name="Kroll A.R."/>
            <person name="Kuwar S.S."/>
            <person name="Lee S.L."/>
            <person name="Lehman R."/>
            <person name="Li K."/>
            <person name="Li Z."/>
            <person name="Liang H."/>
            <person name="Lovelace S."/>
            <person name="Lu Z."/>
            <person name="Mansfield J.H."/>
            <person name="McCulloch K.J."/>
            <person name="Mathew T."/>
            <person name="Morton B."/>
            <person name="Muzny D.M."/>
            <person name="Neunemann D."/>
            <person name="Ongeri F."/>
            <person name="Pauchet Y."/>
            <person name="Pu L.L."/>
            <person name="Pyrousis I."/>
            <person name="Rao X.J."/>
            <person name="Redding A."/>
            <person name="Roesel C."/>
            <person name="Sanchez-Gracia A."/>
            <person name="Schaack S."/>
            <person name="Shukla A."/>
            <person name="Tetreau G."/>
            <person name="Wang Y."/>
            <person name="Xiong G.H."/>
            <person name="Traut W."/>
            <person name="Walsh T.K."/>
            <person name="Worley K.C."/>
            <person name="Wu D."/>
            <person name="Wu W."/>
            <person name="Wu Y.Q."/>
            <person name="Zhang X."/>
            <person name="Zou Z."/>
            <person name="Zucker H."/>
            <person name="Briscoe A.D."/>
            <person name="Burmester T."/>
            <person name="Clem R.J."/>
            <person name="Feyereisen R."/>
            <person name="Grimmelikhuijzen C.J.P."/>
            <person name="Hamodrakas S.J."/>
            <person name="Hansson B.S."/>
            <person name="Huguet E."/>
            <person name="Jermiin L.S."/>
            <person name="Lan Q."/>
            <person name="Lehman H.K."/>
            <person name="Lorenzen M."/>
            <person name="Merzendorfer H."/>
            <person name="Michalopoulos I."/>
            <person name="Morton D.B."/>
            <person name="Muthukrishnan S."/>
            <person name="Oakeshott J.G."/>
            <person name="Palmer W."/>
            <person name="Park Y."/>
            <person name="Passarelli A.L."/>
            <person name="Rozas J."/>
            <person name="Schwartz L.M."/>
            <person name="Smith W."/>
            <person name="Southgate A."/>
            <person name="Vilcinskas A."/>
            <person name="Vogt R."/>
            <person name="Wang P."/>
            <person name="Werren J."/>
            <person name="Yu X.Q."/>
            <person name="Zhou J.J."/>
            <person name="Brown S.J."/>
            <person name="Scherer S.E."/>
            <person name="Richards S."/>
            <person name="Blissard G.W."/>
        </authorList>
    </citation>
    <scope>NUCLEOTIDE SEQUENCE</scope>
</reference>
<keyword evidence="3" id="KW-1185">Reference proteome</keyword>
<protein>
    <recommendedName>
        <fullName evidence="1">Reverse transcriptase domain-containing protein</fullName>
    </recommendedName>
</protein>
<gene>
    <name evidence="2" type="ORF">O3G_MSEX009843</name>
</gene>
<comment type="caution">
    <text evidence="2">The sequence shown here is derived from an EMBL/GenBank/DDBJ whole genome shotgun (WGS) entry which is preliminary data.</text>
</comment>
<dbReference type="PROSITE" id="PS50878">
    <property type="entry name" value="RT_POL"/>
    <property type="match status" value="1"/>
</dbReference>
<name>A0A921ZFE2_MANSE</name>
<reference evidence="2" key="2">
    <citation type="submission" date="2020-12" db="EMBL/GenBank/DDBJ databases">
        <authorList>
            <person name="Kanost M."/>
        </authorList>
    </citation>
    <scope>NUCLEOTIDE SEQUENCE</scope>
</reference>